<reference evidence="5 6" key="1">
    <citation type="journal article" date="2022" name="Cell">
        <title>Repeat-based holocentromeres influence genome architecture and karyotype evolution.</title>
        <authorList>
            <person name="Hofstatter P.G."/>
            <person name="Thangavel G."/>
            <person name="Lux T."/>
            <person name="Neumann P."/>
            <person name="Vondrak T."/>
            <person name="Novak P."/>
            <person name="Zhang M."/>
            <person name="Costa L."/>
            <person name="Castellani M."/>
            <person name="Scott A."/>
            <person name="Toegelov H."/>
            <person name="Fuchs J."/>
            <person name="Mata-Sucre Y."/>
            <person name="Dias Y."/>
            <person name="Vanzela A.L.L."/>
            <person name="Huettel B."/>
            <person name="Almeida C.C.S."/>
            <person name="Simkova H."/>
            <person name="Souza G."/>
            <person name="Pedrosa-Harand A."/>
            <person name="Macas J."/>
            <person name="Mayer K.F.X."/>
            <person name="Houben A."/>
            <person name="Marques A."/>
        </authorList>
    </citation>
    <scope>NUCLEOTIDE SEQUENCE [LARGE SCALE GENOMIC DNA]</scope>
    <source>
        <strain evidence="5">RhyTen1mFocal</strain>
    </source>
</reference>
<evidence type="ECO:0000313" key="5">
    <source>
        <dbReference type="EMBL" id="KAJ3686158.1"/>
    </source>
</evidence>
<dbReference type="InterPro" id="IPR056423">
    <property type="entry name" value="BACK_BPM_SPOP"/>
</dbReference>
<dbReference type="InterPro" id="IPR008974">
    <property type="entry name" value="TRAF-like"/>
</dbReference>
<dbReference type="Gene3D" id="3.30.710.10">
    <property type="entry name" value="Potassium Channel Kv1.1, Chain A"/>
    <property type="match status" value="1"/>
</dbReference>
<evidence type="ECO:0000313" key="6">
    <source>
        <dbReference type="Proteomes" id="UP001210211"/>
    </source>
</evidence>
<keyword evidence="6" id="KW-1185">Reference proteome</keyword>
<gene>
    <name evidence="5" type="ORF">LUZ61_015322</name>
</gene>
<feature type="domain" description="MATH" evidence="4">
    <location>
        <begin position="71"/>
        <end position="194"/>
    </location>
</feature>
<dbReference type="InterPro" id="IPR002083">
    <property type="entry name" value="MATH/TRAF_dom"/>
</dbReference>
<protein>
    <recommendedName>
        <fullName evidence="7">BTB domain-containing protein</fullName>
    </recommendedName>
</protein>
<dbReference type="SUPFAM" id="SSF49599">
    <property type="entry name" value="TRAF domain-like"/>
    <property type="match status" value="1"/>
</dbReference>
<dbReference type="InterPro" id="IPR000210">
    <property type="entry name" value="BTB/POZ_dom"/>
</dbReference>
<dbReference type="EMBL" id="JAMRDG010000002">
    <property type="protein sequence ID" value="KAJ3686158.1"/>
    <property type="molecule type" value="Genomic_DNA"/>
</dbReference>
<name>A0AAD5WE89_9POAL</name>
<dbReference type="AlphaFoldDB" id="A0AAD5WE89"/>
<evidence type="ECO:0000259" key="3">
    <source>
        <dbReference type="PROSITE" id="PS50097"/>
    </source>
</evidence>
<evidence type="ECO:0008006" key="7">
    <source>
        <dbReference type="Google" id="ProtNLM"/>
    </source>
</evidence>
<dbReference type="PANTHER" id="PTHR26379">
    <property type="entry name" value="BTB/POZ AND MATH DOMAIN-CONTAINING PROTEIN 1"/>
    <property type="match status" value="1"/>
</dbReference>
<dbReference type="SMART" id="SM00225">
    <property type="entry name" value="BTB"/>
    <property type="match status" value="1"/>
</dbReference>
<evidence type="ECO:0000259" key="4">
    <source>
        <dbReference type="PROSITE" id="PS50144"/>
    </source>
</evidence>
<comment type="pathway">
    <text evidence="1">Protein modification; protein ubiquitination.</text>
</comment>
<proteinExistence type="inferred from homology"/>
<dbReference type="GO" id="GO:0016567">
    <property type="term" value="P:protein ubiquitination"/>
    <property type="evidence" value="ECO:0007669"/>
    <property type="project" value="InterPro"/>
</dbReference>
<dbReference type="PROSITE" id="PS50097">
    <property type="entry name" value="BTB"/>
    <property type="match status" value="1"/>
</dbReference>
<evidence type="ECO:0000256" key="1">
    <source>
        <dbReference type="ARBA" id="ARBA00004906"/>
    </source>
</evidence>
<dbReference type="Pfam" id="PF22486">
    <property type="entry name" value="MATH_2"/>
    <property type="match status" value="1"/>
</dbReference>
<dbReference type="Pfam" id="PF24570">
    <property type="entry name" value="BACK_BPM_SPOP"/>
    <property type="match status" value="1"/>
</dbReference>
<comment type="similarity">
    <text evidence="2">Belongs to the Tdpoz family.</text>
</comment>
<dbReference type="Proteomes" id="UP001210211">
    <property type="component" value="Unassembled WGS sequence"/>
</dbReference>
<feature type="domain" description="BTB" evidence="3">
    <location>
        <begin position="226"/>
        <end position="293"/>
    </location>
</feature>
<dbReference type="Gene3D" id="6.10.250.3030">
    <property type="match status" value="1"/>
</dbReference>
<dbReference type="SUPFAM" id="SSF54695">
    <property type="entry name" value="POZ domain"/>
    <property type="match status" value="1"/>
</dbReference>
<dbReference type="InterPro" id="IPR011333">
    <property type="entry name" value="SKP1/BTB/POZ_sf"/>
</dbReference>
<dbReference type="CDD" id="cd14733">
    <property type="entry name" value="BACK"/>
    <property type="match status" value="1"/>
</dbReference>
<dbReference type="CDD" id="cd00121">
    <property type="entry name" value="MATH"/>
    <property type="match status" value="1"/>
</dbReference>
<evidence type="ECO:0000256" key="2">
    <source>
        <dbReference type="ARBA" id="ARBA00010846"/>
    </source>
</evidence>
<dbReference type="InterPro" id="IPR045005">
    <property type="entry name" value="BPM1-6"/>
</dbReference>
<dbReference type="PANTHER" id="PTHR26379:SF469">
    <property type="entry name" value="MAB1"/>
    <property type="match status" value="1"/>
</dbReference>
<sequence length="377" mass="42628">MGQRISTDGSSEEMILAGADETNIISTDGNHKEIVPVGVDQTNHISTGESCKVIISRGAGEINFVSTDATAHQFKVNYLNMKDLSNGQGMASPIFKSGGHKWIIHCHPKRFDKNKDKNTVALFLELVSDCAKLHVNFTLAILGKSGSQPLQMTSESRKFTNASCMWGWDSFTKRSDLEEKYVTEEGYFYILCSINEINTKFDWTSRFPVGHIKEDISKLWESGEMTDIKFEVEGEIICAHKVVLAARSSVFKAELKSHMAEEKMGYIRIKDMKPEVFRALLKFMYDNSLDNERDTHLATSVMTQHLLTAAIQYAIEGLIVRCEDYLLENLCSDTVMDVLILAEQHRLSKLKEACLEFVSRQENFAKISLIDEFIHMP</sequence>
<dbReference type="Gene3D" id="2.60.210.10">
    <property type="entry name" value="Apoptosis, Tumor Necrosis Factor Receptor Associated Protein 2, Chain A"/>
    <property type="match status" value="1"/>
</dbReference>
<organism evidence="5 6">
    <name type="scientific">Rhynchospora tenuis</name>
    <dbReference type="NCBI Taxonomy" id="198213"/>
    <lineage>
        <taxon>Eukaryota</taxon>
        <taxon>Viridiplantae</taxon>
        <taxon>Streptophyta</taxon>
        <taxon>Embryophyta</taxon>
        <taxon>Tracheophyta</taxon>
        <taxon>Spermatophyta</taxon>
        <taxon>Magnoliopsida</taxon>
        <taxon>Liliopsida</taxon>
        <taxon>Poales</taxon>
        <taxon>Cyperaceae</taxon>
        <taxon>Cyperoideae</taxon>
        <taxon>Rhynchosporeae</taxon>
        <taxon>Rhynchospora</taxon>
    </lineage>
</organism>
<dbReference type="PROSITE" id="PS50144">
    <property type="entry name" value="MATH"/>
    <property type="match status" value="1"/>
</dbReference>
<comment type="caution">
    <text evidence="5">The sequence shown here is derived from an EMBL/GenBank/DDBJ whole genome shotgun (WGS) entry which is preliminary data.</text>
</comment>
<accession>A0AAD5WE89</accession>
<dbReference type="Pfam" id="PF00651">
    <property type="entry name" value="BTB"/>
    <property type="match status" value="1"/>
</dbReference>